<dbReference type="EMBL" id="PDCK01000042">
    <property type="protein sequence ID" value="PRQ39470.1"/>
    <property type="molecule type" value="Genomic_DNA"/>
</dbReference>
<organism evidence="4 5">
    <name type="scientific">Rosa chinensis</name>
    <name type="common">China rose</name>
    <dbReference type="NCBI Taxonomy" id="74649"/>
    <lineage>
        <taxon>Eukaryota</taxon>
        <taxon>Viridiplantae</taxon>
        <taxon>Streptophyta</taxon>
        <taxon>Embryophyta</taxon>
        <taxon>Tracheophyta</taxon>
        <taxon>Spermatophyta</taxon>
        <taxon>Magnoliopsida</taxon>
        <taxon>eudicotyledons</taxon>
        <taxon>Gunneridae</taxon>
        <taxon>Pentapetalae</taxon>
        <taxon>rosids</taxon>
        <taxon>fabids</taxon>
        <taxon>Rosales</taxon>
        <taxon>Rosaceae</taxon>
        <taxon>Rosoideae</taxon>
        <taxon>Rosoideae incertae sedis</taxon>
        <taxon>Rosa</taxon>
    </lineage>
</organism>
<dbReference type="InterPro" id="IPR000608">
    <property type="entry name" value="UBC"/>
</dbReference>
<dbReference type="Gramene" id="PRQ39470">
    <property type="protein sequence ID" value="PRQ39470"/>
    <property type="gene ID" value="RchiOBHm_Chr4g0425551"/>
</dbReference>
<dbReference type="EC" id="2.3.2.-" evidence="4"/>
<reference evidence="4 5" key="1">
    <citation type="journal article" date="2018" name="Nat. Genet.">
        <title>The Rosa genome provides new insights in the design of modern roses.</title>
        <authorList>
            <person name="Bendahmane M."/>
        </authorList>
    </citation>
    <scope>NUCLEOTIDE SEQUENCE [LARGE SCALE GENOMIC DNA]</scope>
    <source>
        <strain evidence="5">cv. Old Blush</strain>
    </source>
</reference>
<dbReference type="STRING" id="74649.A0A2P6QZ65"/>
<dbReference type="AlphaFoldDB" id="A0A2P6QZ65"/>
<dbReference type="Proteomes" id="UP000238479">
    <property type="component" value="Chromosome 4"/>
</dbReference>
<keyword evidence="2" id="KW-0833">Ubl conjugation pathway</keyword>
<keyword evidence="4" id="KW-0012">Acyltransferase</keyword>
<proteinExistence type="predicted"/>
<dbReference type="CDD" id="cd23837">
    <property type="entry name" value="UBCc_UBE2O"/>
    <property type="match status" value="1"/>
</dbReference>
<evidence type="ECO:0000259" key="3">
    <source>
        <dbReference type="PROSITE" id="PS50127"/>
    </source>
</evidence>
<dbReference type="InterPro" id="IPR016135">
    <property type="entry name" value="UBQ-conjugating_enzyme/RWD"/>
</dbReference>
<dbReference type="Gene3D" id="3.10.110.10">
    <property type="entry name" value="Ubiquitin Conjugating Enzyme"/>
    <property type="match status" value="1"/>
</dbReference>
<dbReference type="FunFam" id="3.10.110.10:FF:000133">
    <property type="entry name" value="Putative ubiquitin-conjugating enzyme E2 38"/>
    <property type="match status" value="1"/>
</dbReference>
<keyword evidence="5" id="KW-1185">Reference proteome</keyword>
<gene>
    <name evidence="4" type="ORF">RchiOBHm_Chr4g0425551</name>
</gene>
<dbReference type="SMART" id="SM00212">
    <property type="entry name" value="UBCc"/>
    <property type="match status" value="1"/>
</dbReference>
<evidence type="ECO:0000256" key="2">
    <source>
        <dbReference type="ARBA" id="ARBA00022786"/>
    </source>
</evidence>
<sequence length="394" mass="44153">MLSQQRSSKPKAPLLHQKDQKHSHILLIPKWHPKSNLSPSAASPITMTQNSDATPFTRFDVVSDHSDHYYSASGKKQKYGGSVHKLIMKEWRILENNLPDSIYVRVYETRIDLLRAVIVGAAGTPYHDALFFFDINFPSDYPTRPPNVHYRSYGLRVNPNLYASGFVCLSLLNTWTGKKREKWNPAQSTVLQVLVSIQALVLNEKPYFNEPGTGSPGGSAGEKRSRAYNEDAFVLTCKTTLFSLRNPPKNFEAFTAEHYRERGSRIARACGAYVSGRVGVGYYRDGVEFEPCSSSKSKVVSKKFVGLMQELYPQLVQAFKKNGTLLGDLVEQLEVKKKTTPVKVRVDKKAKVGIANKVIGILRELFCSNKKKKKSQKMEESDKKDVNAGVAVGC</sequence>
<keyword evidence="1 4" id="KW-0808">Transferase</keyword>
<dbReference type="PANTHER" id="PTHR46116:SF19">
    <property type="entry name" value="UBIQUITIN-CONJUGATING ENZYME FAMILY PROTEIN"/>
    <property type="match status" value="1"/>
</dbReference>
<evidence type="ECO:0000256" key="1">
    <source>
        <dbReference type="ARBA" id="ARBA00022679"/>
    </source>
</evidence>
<comment type="caution">
    <text evidence="4">The sequence shown here is derived from an EMBL/GenBank/DDBJ whole genome shotgun (WGS) entry which is preliminary data.</text>
</comment>
<dbReference type="OrthoDB" id="47801at2759"/>
<dbReference type="PANTHER" id="PTHR46116">
    <property type="entry name" value="(E3-INDEPENDENT) E2 UBIQUITIN-CONJUGATING ENZYME"/>
    <property type="match status" value="1"/>
</dbReference>
<evidence type="ECO:0000313" key="5">
    <source>
        <dbReference type="Proteomes" id="UP000238479"/>
    </source>
</evidence>
<dbReference type="Pfam" id="PF00179">
    <property type="entry name" value="UQ_con"/>
    <property type="match status" value="1"/>
</dbReference>
<dbReference type="GO" id="GO:0004839">
    <property type="term" value="F:ubiquitin activating enzyme activity"/>
    <property type="evidence" value="ECO:0007669"/>
    <property type="project" value="UniProtKB-EC"/>
</dbReference>
<dbReference type="EC" id="6.2.1.45" evidence="4"/>
<dbReference type="PROSITE" id="PS50127">
    <property type="entry name" value="UBC_2"/>
    <property type="match status" value="1"/>
</dbReference>
<accession>A0A2P6QZ65</accession>
<feature type="domain" description="UBC core" evidence="3">
    <location>
        <begin position="82"/>
        <end position="241"/>
    </location>
</feature>
<evidence type="ECO:0000313" key="4">
    <source>
        <dbReference type="EMBL" id="PRQ39470.1"/>
    </source>
</evidence>
<keyword evidence="4" id="KW-0436">Ligase</keyword>
<dbReference type="SUPFAM" id="SSF54495">
    <property type="entry name" value="UBC-like"/>
    <property type="match status" value="1"/>
</dbReference>
<name>A0A2P6QZ65_ROSCH</name>
<protein>
    <submittedName>
        <fullName evidence="4">Putative aminoacyltransferase, E1 ubiquitin-activating enzyme</fullName>
        <ecNumber evidence="4">2.3.2.-</ecNumber>
        <ecNumber evidence="4">6.2.1.45</ecNumber>
    </submittedName>
</protein>
<dbReference type="OMA" id="NTWPGRK"/>
<dbReference type="GO" id="GO:0061631">
    <property type="term" value="F:ubiquitin conjugating enzyme activity"/>
    <property type="evidence" value="ECO:0007669"/>
    <property type="project" value="TreeGrafter"/>
</dbReference>